<dbReference type="AlphaFoldDB" id="A0A857J4G2"/>
<keyword evidence="3" id="KW-1185">Reference proteome</keyword>
<organism evidence="2 3">
    <name type="scientific">Xylophilus rhododendri</name>
    <dbReference type="NCBI Taxonomy" id="2697032"/>
    <lineage>
        <taxon>Bacteria</taxon>
        <taxon>Pseudomonadati</taxon>
        <taxon>Pseudomonadota</taxon>
        <taxon>Betaproteobacteria</taxon>
        <taxon>Burkholderiales</taxon>
        <taxon>Xylophilus</taxon>
    </lineage>
</organism>
<evidence type="ECO:0000313" key="3">
    <source>
        <dbReference type="Proteomes" id="UP000464787"/>
    </source>
</evidence>
<name>A0A857J4G2_9BURK</name>
<protein>
    <submittedName>
        <fullName evidence="2">Uncharacterized protein</fullName>
    </submittedName>
</protein>
<dbReference type="Proteomes" id="UP000464787">
    <property type="component" value="Chromosome"/>
</dbReference>
<dbReference type="EMBL" id="CP047650">
    <property type="protein sequence ID" value="QHI97758.1"/>
    <property type="molecule type" value="Genomic_DNA"/>
</dbReference>
<feature type="transmembrane region" description="Helical" evidence="1">
    <location>
        <begin position="74"/>
        <end position="93"/>
    </location>
</feature>
<accession>A0A857J4G2</accession>
<keyword evidence="1" id="KW-1133">Transmembrane helix</keyword>
<dbReference type="InterPro" id="IPR045629">
    <property type="entry name" value="DUF6232"/>
</dbReference>
<feature type="transmembrane region" description="Helical" evidence="1">
    <location>
        <begin position="44"/>
        <end position="62"/>
    </location>
</feature>
<evidence type="ECO:0000313" key="2">
    <source>
        <dbReference type="EMBL" id="QHI97758.1"/>
    </source>
</evidence>
<reference evidence="2 3" key="1">
    <citation type="submission" date="2020-01" db="EMBL/GenBank/DDBJ databases">
        <title>Genome sequencing of strain KACC 21265.</title>
        <authorList>
            <person name="Heo J."/>
            <person name="Kim S.-J."/>
            <person name="Kim J.-S."/>
            <person name="Hong S.-B."/>
            <person name="Kwon S.-W."/>
        </authorList>
    </citation>
    <scope>NUCLEOTIDE SEQUENCE [LARGE SCALE GENOMIC DNA]</scope>
    <source>
        <strain evidence="2 3">KACC 21265</strain>
    </source>
</reference>
<dbReference type="KEGG" id="xyk:GT347_06995"/>
<keyword evidence="1" id="KW-0472">Membrane</keyword>
<dbReference type="Pfam" id="PF19744">
    <property type="entry name" value="DUF6232"/>
    <property type="match status" value="1"/>
</dbReference>
<proteinExistence type="predicted"/>
<evidence type="ECO:0000256" key="1">
    <source>
        <dbReference type="SAM" id="Phobius"/>
    </source>
</evidence>
<dbReference type="RefSeq" id="WP_160551276.1">
    <property type="nucleotide sequence ID" value="NZ_CP047650.1"/>
</dbReference>
<sequence>MSPQETVLFEQGDVLVTERRVVIDGIAHPLSLAQEVRVQSESSYVGKSVPFAFAVLFVLWAIGELINSPADVGMAAFAGVLALLSAAVVRLVGSFQSHTIVLTTLSGEQEILRSRDGRLVSAVVKATRLAIVRRRLPATATWNVGRAAHG</sequence>
<gene>
    <name evidence="2" type="ORF">GT347_06995</name>
</gene>
<keyword evidence="1" id="KW-0812">Transmembrane</keyword>